<dbReference type="Gene3D" id="2.60.120.620">
    <property type="entry name" value="q2cbj1_9rhob like domain"/>
    <property type="match status" value="1"/>
</dbReference>
<dbReference type="EMBL" id="RCNU01000005">
    <property type="protein sequence ID" value="RWQ95488.1"/>
    <property type="molecule type" value="Genomic_DNA"/>
</dbReference>
<dbReference type="STRING" id="264951.A0A443HUJ2"/>
<dbReference type="Pfam" id="PF13640">
    <property type="entry name" value="2OG-FeII_Oxy_3"/>
    <property type="match status" value="1"/>
</dbReference>
<dbReference type="InterPro" id="IPR005123">
    <property type="entry name" value="Oxoglu/Fe-dep_dioxygenase_dom"/>
</dbReference>
<accession>A0A443HUJ2</accession>
<proteinExistence type="predicted"/>
<dbReference type="Proteomes" id="UP000283841">
    <property type="component" value="Unassembled WGS sequence"/>
</dbReference>
<dbReference type="GeneID" id="39599817"/>
<feature type="domain" description="Fe2OG dioxygenase" evidence="2">
    <location>
        <begin position="308"/>
        <end position="406"/>
    </location>
</feature>
<comment type="caution">
    <text evidence="3">The sequence shown here is derived from an EMBL/GenBank/DDBJ whole genome shotgun (WGS) entry which is preliminary data.</text>
</comment>
<dbReference type="PROSITE" id="PS51471">
    <property type="entry name" value="FE2OG_OXY"/>
    <property type="match status" value="1"/>
</dbReference>
<dbReference type="VEuPathDB" id="FungiDB:C8Q69DRAFT_466158"/>
<gene>
    <name evidence="3" type="ORF">C8Q69DRAFT_466158</name>
</gene>
<evidence type="ECO:0000256" key="1">
    <source>
        <dbReference type="SAM" id="MobiDB-lite"/>
    </source>
</evidence>
<organism evidence="3 4">
    <name type="scientific">Byssochlamys spectabilis</name>
    <name type="common">Paecilomyces variotii</name>
    <dbReference type="NCBI Taxonomy" id="264951"/>
    <lineage>
        <taxon>Eukaryota</taxon>
        <taxon>Fungi</taxon>
        <taxon>Dikarya</taxon>
        <taxon>Ascomycota</taxon>
        <taxon>Pezizomycotina</taxon>
        <taxon>Eurotiomycetes</taxon>
        <taxon>Eurotiomycetidae</taxon>
        <taxon>Eurotiales</taxon>
        <taxon>Thermoascaceae</taxon>
        <taxon>Paecilomyces</taxon>
    </lineage>
</organism>
<evidence type="ECO:0000313" key="3">
    <source>
        <dbReference type="EMBL" id="RWQ95488.1"/>
    </source>
</evidence>
<evidence type="ECO:0000259" key="2">
    <source>
        <dbReference type="PROSITE" id="PS51471"/>
    </source>
</evidence>
<name>A0A443HUJ2_BYSSP</name>
<evidence type="ECO:0000313" key="4">
    <source>
        <dbReference type="Proteomes" id="UP000283841"/>
    </source>
</evidence>
<feature type="compositionally biased region" description="Basic residues" evidence="1">
    <location>
        <begin position="713"/>
        <end position="722"/>
    </location>
</feature>
<dbReference type="PANTHER" id="PTHR33099">
    <property type="entry name" value="FE2OG DIOXYGENASE DOMAIN-CONTAINING PROTEIN"/>
    <property type="match status" value="1"/>
</dbReference>
<dbReference type="InterPro" id="IPR044862">
    <property type="entry name" value="Pro_4_hyd_alph_FE2OG_OXY"/>
</dbReference>
<sequence length="722" mass="81346">MEEENIPTPPEGPRYTQEEFLAIVNEQLIKDCKLDACIDKYLMSAKNEMDKKNKQDYYRRPTPGFDEDSTCQDLKKQLLDDIKHHVPEYFANEQDMALDNTGSKLRQRIDSRWRKWTSSPQKLETENGDFNKKLVQILSENRLRQISVQRDTGASEGPSSLQDGAFTEVCRQLRKLVEGENSSASFACGGTIPIGKDDNEHNSSCAPVNLFWKTGEDTQAQKLVLPLTDTQESNASLLQRLVDDCSPATFGRGDQDVLDPSYRMAGKLDTDKFASNFHPADFGILENVEQILLPSIRTDLENYLQFRKITAHLYKLNVYSGPSGLFRKHVDTPRSQNQIGSLVVCLPCEFKGGRLLVRHDGQEVDFDWASASTSTVQWAAFYSDCEHEIETVTEGHRITLTYNLHVTEAVGLSLLPNPVIDPKSLPLYEYVKGILENPAVLKEGGVLGFFCSYAYPHTAKYANEALPRSLKGSDLVLYSVFKSLGIFVKVVPVLELGGLYVPNDPQLGISGKTEKGQGYIRTFETNYEARKNLEKFRKLGYMESYLGYSGPPQRTGLELEYQDIGATLSDWDDIDRHWKTILLGRQVNGLSELEEVPGDYDDYHDYNEKPTGTRVGTRLHPYFTSDIGGEDMSEIEVEGVWPFYHLPGIIWLTEPKREEMAFTHLTYGNEASLDTRYSCAAIVAVIPPWNERMNERGNVPEQASSGEAEGSGSKRRKRAAGK</sequence>
<dbReference type="PANTHER" id="PTHR33099:SF7">
    <property type="entry name" value="MYND-TYPE DOMAIN-CONTAINING PROTEIN"/>
    <property type="match status" value="1"/>
</dbReference>
<keyword evidence="4" id="KW-1185">Reference proteome</keyword>
<dbReference type="AlphaFoldDB" id="A0A443HUJ2"/>
<dbReference type="RefSeq" id="XP_028485133.1">
    <property type="nucleotide sequence ID" value="XM_028630540.1"/>
</dbReference>
<feature type="region of interest" description="Disordered" evidence="1">
    <location>
        <begin position="694"/>
        <end position="722"/>
    </location>
</feature>
<reference evidence="3 4" key="1">
    <citation type="journal article" date="2018" name="Front. Microbiol.">
        <title>Genomic and genetic insights into a cosmopolitan fungus, Paecilomyces variotii (Eurotiales).</title>
        <authorList>
            <person name="Urquhart A.S."/>
            <person name="Mondo S.J."/>
            <person name="Makela M.R."/>
            <person name="Hane J.K."/>
            <person name="Wiebenga A."/>
            <person name="He G."/>
            <person name="Mihaltcheva S."/>
            <person name="Pangilinan J."/>
            <person name="Lipzen A."/>
            <person name="Barry K."/>
            <person name="de Vries R.P."/>
            <person name="Grigoriev I.V."/>
            <person name="Idnurm A."/>
        </authorList>
    </citation>
    <scope>NUCLEOTIDE SEQUENCE [LARGE SCALE GENOMIC DNA]</scope>
    <source>
        <strain evidence="3 4">CBS 101075</strain>
    </source>
</reference>
<protein>
    <submittedName>
        <fullName evidence="3">Oxidoreductase</fullName>
    </submittedName>
</protein>